<feature type="domain" description="Peptidase M20 dimerisation" evidence="3">
    <location>
        <begin position="182"/>
        <end position="256"/>
    </location>
</feature>
<dbReference type="AlphaFoldDB" id="A0A9X1YB26"/>
<dbReference type="CDD" id="cd05666">
    <property type="entry name" value="M20_Acy1-like"/>
    <property type="match status" value="1"/>
</dbReference>
<dbReference type="PIRSF" id="PIRSF005962">
    <property type="entry name" value="Pept_M20D_amidohydro"/>
    <property type="match status" value="1"/>
</dbReference>
<comment type="cofactor">
    <cofactor evidence="2">
        <name>Mn(2+)</name>
        <dbReference type="ChEBI" id="CHEBI:29035"/>
    </cofactor>
    <text evidence="2">The Mn(2+) ion enhances activity.</text>
</comment>
<comment type="caution">
    <text evidence="4">The sequence shown here is derived from an EMBL/GenBank/DDBJ whole genome shotgun (WGS) entry which is preliminary data.</text>
</comment>
<dbReference type="Pfam" id="PF01546">
    <property type="entry name" value="Peptidase_M20"/>
    <property type="match status" value="1"/>
</dbReference>
<dbReference type="Pfam" id="PF07687">
    <property type="entry name" value="M20_dimer"/>
    <property type="match status" value="1"/>
</dbReference>
<dbReference type="SUPFAM" id="SSF53187">
    <property type="entry name" value="Zn-dependent exopeptidases"/>
    <property type="match status" value="1"/>
</dbReference>
<dbReference type="Gene3D" id="3.40.630.10">
    <property type="entry name" value="Zn peptidases"/>
    <property type="match status" value="1"/>
</dbReference>
<evidence type="ECO:0000313" key="5">
    <source>
        <dbReference type="Proteomes" id="UP001139516"/>
    </source>
</evidence>
<dbReference type="Proteomes" id="UP001139516">
    <property type="component" value="Unassembled WGS sequence"/>
</dbReference>
<dbReference type="GO" id="GO:0050118">
    <property type="term" value="F:N-acetyldiaminopimelate deacetylase activity"/>
    <property type="evidence" value="ECO:0007669"/>
    <property type="project" value="UniProtKB-ARBA"/>
</dbReference>
<keyword evidence="1" id="KW-0378">Hydrolase</keyword>
<keyword evidence="2" id="KW-0479">Metal-binding</keyword>
<dbReference type="InterPro" id="IPR002933">
    <property type="entry name" value="Peptidase_M20"/>
</dbReference>
<dbReference type="GO" id="GO:0019877">
    <property type="term" value="P:diaminopimelate biosynthetic process"/>
    <property type="evidence" value="ECO:0007669"/>
    <property type="project" value="UniProtKB-ARBA"/>
</dbReference>
<dbReference type="EMBL" id="JALPRX010000125">
    <property type="protein sequence ID" value="MCK8787459.1"/>
    <property type="molecule type" value="Genomic_DNA"/>
</dbReference>
<dbReference type="NCBIfam" id="TIGR01891">
    <property type="entry name" value="amidohydrolases"/>
    <property type="match status" value="1"/>
</dbReference>
<organism evidence="4 5">
    <name type="scientific">Roseomonas acroporae</name>
    <dbReference type="NCBI Taxonomy" id="2937791"/>
    <lineage>
        <taxon>Bacteria</taxon>
        <taxon>Pseudomonadati</taxon>
        <taxon>Pseudomonadota</taxon>
        <taxon>Alphaproteobacteria</taxon>
        <taxon>Acetobacterales</taxon>
        <taxon>Roseomonadaceae</taxon>
        <taxon>Roseomonas</taxon>
    </lineage>
</organism>
<name>A0A9X1YB26_9PROT</name>
<dbReference type="FunFam" id="3.30.70.360:FF:000001">
    <property type="entry name" value="N-acetyldiaminopimelate deacetylase"/>
    <property type="match status" value="1"/>
</dbReference>
<evidence type="ECO:0000313" key="4">
    <source>
        <dbReference type="EMBL" id="MCK8787459.1"/>
    </source>
</evidence>
<dbReference type="InterPro" id="IPR017439">
    <property type="entry name" value="Amidohydrolase"/>
</dbReference>
<dbReference type="InterPro" id="IPR011650">
    <property type="entry name" value="Peptidase_M20_dimer"/>
</dbReference>
<accession>A0A9X1YB26</accession>
<feature type="binding site" evidence="2">
    <location>
        <position position="134"/>
    </location>
    <ligand>
        <name>Mn(2+)</name>
        <dbReference type="ChEBI" id="CHEBI:29035"/>
        <label>2</label>
    </ligand>
</feature>
<proteinExistence type="predicted"/>
<keyword evidence="2" id="KW-0464">Manganese</keyword>
<evidence type="ECO:0000256" key="1">
    <source>
        <dbReference type="ARBA" id="ARBA00022801"/>
    </source>
</evidence>
<evidence type="ECO:0000259" key="3">
    <source>
        <dbReference type="Pfam" id="PF07687"/>
    </source>
</evidence>
<feature type="binding site" evidence="2">
    <location>
        <position position="160"/>
    </location>
    <ligand>
        <name>Mn(2+)</name>
        <dbReference type="ChEBI" id="CHEBI:29035"/>
        <label>2</label>
    </ligand>
</feature>
<feature type="binding site" evidence="2">
    <location>
        <position position="101"/>
    </location>
    <ligand>
        <name>Mn(2+)</name>
        <dbReference type="ChEBI" id="CHEBI:29035"/>
        <label>2</label>
    </ligand>
</feature>
<sequence length="393" mass="40988">MTGWRRDLHAHPELGFEEHRTAAFVADRLREAGVDEVVTGLAGTGVVGVIHGRRRRAAKGEGTGDAAAVGLRADMDALPIEEATGLPWASRTPGRMHACGHDGHTAMLLGAARHLAATRDFAGTVYAIFQPAEEGVGGGRAMVEAGLFRRFPMRQVFGLHNWPALPEGEFAWREGPIMAAVATLEATVTGTGAHGAMPHMGNDPVVIAAQIVTALQSVVSRSVDPAEAGVLTIGRISGGDTWNVIPESVSLLGTARWFRPEVGALIGRKFTAITEGVAAAFGARAEARMTVICPATVNAPGPTALAREAAESVAGAARVRALPLPTVVGEDFSYMLEALPGSYILLGAGRGPDDPQVHHPRYDFNDAILPLGAAWWAALAERALAPAADGAVA</sequence>
<dbReference type="PANTHER" id="PTHR11014:SF63">
    <property type="entry name" value="METALLOPEPTIDASE, PUTATIVE (AFU_ORTHOLOGUE AFUA_6G09600)-RELATED"/>
    <property type="match status" value="1"/>
</dbReference>
<feature type="binding site" evidence="2">
    <location>
        <position position="99"/>
    </location>
    <ligand>
        <name>Mn(2+)</name>
        <dbReference type="ChEBI" id="CHEBI:29035"/>
        <label>2</label>
    </ligand>
</feature>
<dbReference type="PANTHER" id="PTHR11014">
    <property type="entry name" value="PEPTIDASE M20 FAMILY MEMBER"/>
    <property type="match status" value="1"/>
</dbReference>
<dbReference type="Gene3D" id="3.30.70.360">
    <property type="match status" value="1"/>
</dbReference>
<gene>
    <name evidence="4" type="ORF">M0638_24110</name>
</gene>
<reference evidence="4" key="1">
    <citation type="submission" date="2022-04" db="EMBL/GenBank/DDBJ databases">
        <title>Roseomonas acroporae sp. nov., isolated from coral Acropora digitifera.</title>
        <authorList>
            <person name="Sun H."/>
        </authorList>
    </citation>
    <scope>NUCLEOTIDE SEQUENCE</scope>
    <source>
        <strain evidence="4">NAR14</strain>
    </source>
</reference>
<dbReference type="SUPFAM" id="SSF55031">
    <property type="entry name" value="Bacterial exopeptidase dimerisation domain"/>
    <property type="match status" value="1"/>
</dbReference>
<keyword evidence="5" id="KW-1185">Reference proteome</keyword>
<dbReference type="InterPro" id="IPR036264">
    <property type="entry name" value="Bact_exopeptidase_dim_dom"/>
</dbReference>
<dbReference type="GO" id="GO:0046872">
    <property type="term" value="F:metal ion binding"/>
    <property type="evidence" value="ECO:0007669"/>
    <property type="project" value="UniProtKB-KW"/>
</dbReference>
<evidence type="ECO:0000256" key="2">
    <source>
        <dbReference type="PIRSR" id="PIRSR005962-1"/>
    </source>
</evidence>
<protein>
    <submittedName>
        <fullName evidence="4">M20 family metallopeptidase</fullName>
    </submittedName>
</protein>
<feature type="binding site" evidence="2">
    <location>
        <position position="358"/>
    </location>
    <ligand>
        <name>Mn(2+)</name>
        <dbReference type="ChEBI" id="CHEBI:29035"/>
        <label>2</label>
    </ligand>
</feature>